<keyword evidence="3" id="KW-1185">Reference proteome</keyword>
<dbReference type="InterPro" id="IPR008532">
    <property type="entry name" value="NFACT_RNA-bd"/>
</dbReference>
<dbReference type="OrthoDB" id="200398at2759"/>
<proteinExistence type="predicted"/>
<dbReference type="Pfam" id="PF05670">
    <property type="entry name" value="NFACT-R_1"/>
    <property type="match status" value="1"/>
</dbReference>
<dbReference type="EMBL" id="BDIP01002955">
    <property type="protein sequence ID" value="GCA63288.1"/>
    <property type="molecule type" value="Genomic_DNA"/>
</dbReference>
<dbReference type="AlphaFoldDB" id="A0A391NVR8"/>
<evidence type="ECO:0000259" key="1">
    <source>
        <dbReference type="Pfam" id="PF05670"/>
    </source>
</evidence>
<gene>
    <name evidence="2" type="ORF">KIPB_009043</name>
</gene>
<evidence type="ECO:0000313" key="3">
    <source>
        <dbReference type="Proteomes" id="UP000265618"/>
    </source>
</evidence>
<feature type="non-terminal residue" evidence="2">
    <location>
        <position position="34"/>
    </location>
</feature>
<reference evidence="2 3" key="1">
    <citation type="journal article" date="2018" name="PLoS ONE">
        <title>The draft genome of Kipferlia bialata reveals reductive genome evolution in fornicate parasites.</title>
        <authorList>
            <person name="Tanifuji G."/>
            <person name="Takabayashi S."/>
            <person name="Kume K."/>
            <person name="Takagi M."/>
            <person name="Nakayama T."/>
            <person name="Kamikawa R."/>
            <person name="Inagaki Y."/>
            <person name="Hashimoto T."/>
        </authorList>
    </citation>
    <scope>NUCLEOTIDE SEQUENCE [LARGE SCALE GENOMIC DNA]</scope>
    <source>
        <strain evidence="2">NY0173</strain>
    </source>
</reference>
<evidence type="ECO:0000313" key="2">
    <source>
        <dbReference type="EMBL" id="GCA63288.1"/>
    </source>
</evidence>
<organism evidence="2 3">
    <name type="scientific">Kipferlia bialata</name>
    <dbReference type="NCBI Taxonomy" id="797122"/>
    <lineage>
        <taxon>Eukaryota</taxon>
        <taxon>Metamonada</taxon>
        <taxon>Carpediemonas-like organisms</taxon>
        <taxon>Kipferlia</taxon>
    </lineage>
</organism>
<comment type="caution">
    <text evidence="2">The sequence shown here is derived from an EMBL/GenBank/DDBJ whole genome shotgun (WGS) entry which is preliminary data.</text>
</comment>
<feature type="domain" description="NFACT RNA-binding" evidence="1">
    <location>
        <begin position="1"/>
        <end position="34"/>
    </location>
</feature>
<sequence length="34" mass="4426">MVFWFKSEHDPRYIYYMGRDKVENEDLIRWGWEE</sequence>
<accession>A0A391NVR8</accession>
<protein>
    <recommendedName>
        <fullName evidence="1">NFACT RNA-binding domain-containing protein</fullName>
    </recommendedName>
</protein>
<name>A0A391NVR8_9EUKA</name>
<dbReference type="Proteomes" id="UP000265618">
    <property type="component" value="Unassembled WGS sequence"/>
</dbReference>